<dbReference type="PANTHER" id="PTHR43806">
    <property type="entry name" value="PEPTIDASE S8"/>
    <property type="match status" value="1"/>
</dbReference>
<evidence type="ECO:0000256" key="3">
    <source>
        <dbReference type="ARBA" id="ARBA00022801"/>
    </source>
</evidence>
<dbReference type="InterPro" id="IPR015500">
    <property type="entry name" value="Peptidase_S8_subtilisin-rel"/>
</dbReference>
<dbReference type="GeneID" id="32895301"/>
<evidence type="ECO:0000256" key="2">
    <source>
        <dbReference type="ARBA" id="ARBA00022670"/>
    </source>
</evidence>
<evidence type="ECO:0000256" key="1">
    <source>
        <dbReference type="ARBA" id="ARBA00011073"/>
    </source>
</evidence>
<dbReference type="PROSITE" id="PS51318">
    <property type="entry name" value="TAT"/>
    <property type="match status" value="1"/>
</dbReference>
<feature type="region of interest" description="Disordered" evidence="7">
    <location>
        <begin position="403"/>
        <end position="445"/>
    </location>
</feature>
<dbReference type="Proteomes" id="UP000250088">
    <property type="component" value="Chromosome"/>
</dbReference>
<feature type="region of interest" description="Disordered" evidence="7">
    <location>
        <begin position="540"/>
        <end position="566"/>
    </location>
</feature>
<dbReference type="RefSeq" id="WP_086889172.1">
    <property type="nucleotide sequence ID" value="NZ_CP019893.1"/>
</dbReference>
<feature type="active site" description="Charge relay system" evidence="5 6">
    <location>
        <position position="194"/>
    </location>
</feature>
<evidence type="ECO:0000313" key="10">
    <source>
        <dbReference type="Proteomes" id="UP000250088"/>
    </source>
</evidence>
<dbReference type="InterPro" id="IPR050131">
    <property type="entry name" value="Peptidase_S8_subtilisin-like"/>
</dbReference>
<feature type="active site" description="Charge relay system" evidence="5 6">
    <location>
        <position position="346"/>
    </location>
</feature>
<feature type="domain" description="Peptidase S8/S53" evidence="8">
    <location>
        <begin position="149"/>
        <end position="389"/>
    </location>
</feature>
<accession>A0A2Z2HYG2</accession>
<sequence length="819" mass="85584">MTNGVPPDGDRRSVLKAAGALGAFFGSTGLASADDGSDSSAGRTELLVGVSTSTPDAESTVASALGRGSVVHSNETLHYVTVELPESTPAEAVESVRSTLEGIDAIEYVEENATLEAFSRPNDPMYDQQYAPQRIGCEEAWAETVGDGDVVLSIVDQGVEYDHENLEANVDDRIGAEFAGRGNDPYPVNSNETHGTIVAGIAGGVTNNRTGHAGISNCSMLCARALNERGSGSLADIADAIQWSADQGADVVNLSLGSRSGWHTLERACNYAVEQGTLLVGAAGNDGSSVSYPAAYDAVMAVSAVDSRDRLASFSNRGPEIDLAAPGVSVLSTTLNDGYTRASGTSMAAPVVAGVAGLVLSRYPDLTVDALREHLEATAEDVGLRGPHQGAGRINAAAAVTTVPEGHEPDDGDDGADEPDDGSDEPDEDDEDDEETDDGRDDAPDNLLAFVTDADAGASYYEFTVDGAVEFTEAPYESPAGEEIRGGTWSGDTIDERDDGTRDVSGGSSGGHGDAYLIDGAVTDIELDNPDGMWIELGGEERTPDEVIEETGGNDEPDEDDDESETDVPANLLAFVTDADAGASYYEFVADGPLEFAEAPYESPAGEEIRGGTWSGDTITENDDGTWTASGGSSGGHGDAYLIDGAVTEIDLDNPGGMWIELGGEERTPDEVIEETGGNQPDDDDENGEDDDDEQDDDEEQNGDDDSGGCGQERETASVDGNLSSGWWGYSDHWSYGLRTDDPCSLTITLEGPSDADFDLYVTRDGSRPGPSNYDEASTGSGSDEECTLDLSGDESVHALVYAVDGSGSYRLTFDELGR</sequence>
<keyword evidence="4 6" id="KW-0720">Serine protease</keyword>
<evidence type="ECO:0000256" key="4">
    <source>
        <dbReference type="ARBA" id="ARBA00022825"/>
    </source>
</evidence>
<reference evidence="10" key="1">
    <citation type="submission" date="2017-02" db="EMBL/GenBank/DDBJ databases">
        <title>Natronthermophilus aegyptiacus gen. nov.,sp. nov., an aerobic, extremely halophilic alkalithermophilic archaeon isolated from the athalassohaline Wadi An Natrun, Egypt.</title>
        <authorList>
            <person name="Zhao B."/>
        </authorList>
    </citation>
    <scope>NUCLEOTIDE SEQUENCE [LARGE SCALE GENOMIC DNA]</scope>
    <source>
        <strain evidence="10">JW/NM-HA 15</strain>
    </source>
</reference>
<dbReference type="Gene3D" id="3.40.50.200">
    <property type="entry name" value="Peptidase S8/S53 domain"/>
    <property type="match status" value="1"/>
</dbReference>
<feature type="region of interest" description="Disordered" evidence="7">
    <location>
        <begin position="764"/>
        <end position="788"/>
    </location>
</feature>
<name>A0A2Z2HYG2_9EURY</name>
<dbReference type="InterPro" id="IPR006311">
    <property type="entry name" value="TAT_signal"/>
</dbReference>
<dbReference type="GO" id="GO:0004252">
    <property type="term" value="F:serine-type endopeptidase activity"/>
    <property type="evidence" value="ECO:0007669"/>
    <property type="project" value="UniProtKB-UniRule"/>
</dbReference>
<keyword evidence="10" id="KW-1185">Reference proteome</keyword>
<feature type="active site" description="Charge relay system" evidence="5 6">
    <location>
        <position position="156"/>
    </location>
</feature>
<comment type="similarity">
    <text evidence="1 6">Belongs to the peptidase S8 family.</text>
</comment>
<proteinExistence type="inferred from homology"/>
<keyword evidence="2 6" id="KW-0645">Protease</keyword>
<dbReference type="AlphaFoldDB" id="A0A2Z2HYG2"/>
<dbReference type="PROSITE" id="PS51892">
    <property type="entry name" value="SUBTILASE"/>
    <property type="match status" value="1"/>
</dbReference>
<dbReference type="SUPFAM" id="SSF52743">
    <property type="entry name" value="Subtilisin-like"/>
    <property type="match status" value="1"/>
</dbReference>
<protein>
    <recommendedName>
        <fullName evidence="8">Peptidase S8/S53 domain-containing protein</fullName>
    </recommendedName>
</protein>
<evidence type="ECO:0000256" key="6">
    <source>
        <dbReference type="PROSITE-ProRule" id="PRU01240"/>
    </source>
</evidence>
<dbReference type="PROSITE" id="PS00137">
    <property type="entry name" value="SUBTILASE_HIS"/>
    <property type="match status" value="1"/>
</dbReference>
<feature type="compositionally biased region" description="Acidic residues" evidence="7">
    <location>
        <begin position="408"/>
        <end position="440"/>
    </location>
</feature>
<gene>
    <name evidence="9" type="ORF">B1756_14465</name>
</gene>
<dbReference type="KEGG" id="naj:B1756_14465"/>
<evidence type="ECO:0000259" key="8">
    <source>
        <dbReference type="Pfam" id="PF00082"/>
    </source>
</evidence>
<evidence type="ECO:0000256" key="5">
    <source>
        <dbReference type="PIRSR" id="PIRSR615500-1"/>
    </source>
</evidence>
<dbReference type="InterPro" id="IPR022398">
    <property type="entry name" value="Peptidase_S8_His-AS"/>
</dbReference>
<feature type="compositionally biased region" description="Acidic residues" evidence="7">
    <location>
        <begin position="681"/>
        <end position="707"/>
    </location>
</feature>
<dbReference type="OrthoDB" id="341609at2157"/>
<dbReference type="PROSITE" id="PS00138">
    <property type="entry name" value="SUBTILASE_SER"/>
    <property type="match status" value="1"/>
</dbReference>
<feature type="compositionally biased region" description="Acidic residues" evidence="7">
    <location>
        <begin position="546"/>
        <end position="566"/>
    </location>
</feature>
<feature type="region of interest" description="Disordered" evidence="7">
    <location>
        <begin position="477"/>
        <end position="512"/>
    </location>
</feature>
<feature type="region of interest" description="Disordered" evidence="7">
    <location>
        <begin position="671"/>
        <end position="726"/>
    </location>
</feature>
<feature type="compositionally biased region" description="Polar residues" evidence="7">
    <location>
        <begin position="615"/>
        <end position="629"/>
    </location>
</feature>
<dbReference type="EMBL" id="CP019893">
    <property type="protein sequence ID" value="ARS90807.1"/>
    <property type="molecule type" value="Genomic_DNA"/>
</dbReference>
<dbReference type="Pfam" id="PF00082">
    <property type="entry name" value="Peptidase_S8"/>
    <property type="match status" value="1"/>
</dbReference>
<dbReference type="PANTHER" id="PTHR43806:SF11">
    <property type="entry name" value="CEREVISIN-RELATED"/>
    <property type="match status" value="1"/>
</dbReference>
<feature type="region of interest" description="Disordered" evidence="7">
    <location>
        <begin position="603"/>
        <end position="635"/>
    </location>
</feature>
<dbReference type="PRINTS" id="PR00723">
    <property type="entry name" value="SUBTILISIN"/>
</dbReference>
<dbReference type="GO" id="GO:0006508">
    <property type="term" value="P:proteolysis"/>
    <property type="evidence" value="ECO:0007669"/>
    <property type="project" value="UniProtKB-KW"/>
</dbReference>
<dbReference type="InterPro" id="IPR036852">
    <property type="entry name" value="Peptidase_S8/S53_dom_sf"/>
</dbReference>
<dbReference type="InterPro" id="IPR000209">
    <property type="entry name" value="Peptidase_S8/S53_dom"/>
</dbReference>
<evidence type="ECO:0000313" key="9">
    <source>
        <dbReference type="EMBL" id="ARS90807.1"/>
    </source>
</evidence>
<organism evidence="9 10">
    <name type="scientific">Natrarchaeobaculum aegyptiacum</name>
    <dbReference type="NCBI Taxonomy" id="745377"/>
    <lineage>
        <taxon>Archaea</taxon>
        <taxon>Methanobacteriati</taxon>
        <taxon>Methanobacteriota</taxon>
        <taxon>Stenosarchaea group</taxon>
        <taxon>Halobacteria</taxon>
        <taxon>Halobacteriales</taxon>
        <taxon>Natrialbaceae</taxon>
        <taxon>Natrarchaeobaculum</taxon>
    </lineage>
</organism>
<dbReference type="InterPro" id="IPR023828">
    <property type="entry name" value="Peptidase_S8_Ser-AS"/>
</dbReference>
<keyword evidence="3 6" id="KW-0378">Hydrolase</keyword>
<dbReference type="Gene3D" id="2.60.120.380">
    <property type="match status" value="1"/>
</dbReference>
<evidence type="ECO:0000256" key="7">
    <source>
        <dbReference type="SAM" id="MobiDB-lite"/>
    </source>
</evidence>